<reference evidence="3" key="1">
    <citation type="journal article" date="2019" name="bioRxiv">
        <title>The Genome of the Zebra Mussel, Dreissena polymorpha: A Resource for Invasive Species Research.</title>
        <authorList>
            <person name="McCartney M.A."/>
            <person name="Auch B."/>
            <person name="Kono T."/>
            <person name="Mallez S."/>
            <person name="Zhang Y."/>
            <person name="Obille A."/>
            <person name="Becker A."/>
            <person name="Abrahante J.E."/>
            <person name="Garbe J."/>
            <person name="Badalamenti J.P."/>
            <person name="Herman A."/>
            <person name="Mangelson H."/>
            <person name="Liachko I."/>
            <person name="Sullivan S."/>
            <person name="Sone E.D."/>
            <person name="Koren S."/>
            <person name="Silverstein K.A.T."/>
            <person name="Beckman K.B."/>
            <person name="Gohl D.M."/>
        </authorList>
    </citation>
    <scope>NUCLEOTIDE SEQUENCE</scope>
    <source>
        <strain evidence="3">Duluth1</strain>
        <tissue evidence="3">Whole animal</tissue>
    </source>
</reference>
<feature type="chain" id="PRO_5038832754" evidence="2">
    <location>
        <begin position="21"/>
        <end position="278"/>
    </location>
</feature>
<proteinExistence type="predicted"/>
<comment type="caution">
    <text evidence="3">The sequence shown here is derived from an EMBL/GenBank/DDBJ whole genome shotgun (WGS) entry which is preliminary data.</text>
</comment>
<accession>A0A9D4IWT5</accession>
<feature type="signal peptide" evidence="2">
    <location>
        <begin position="1"/>
        <end position="20"/>
    </location>
</feature>
<dbReference type="Proteomes" id="UP000828390">
    <property type="component" value="Unassembled WGS sequence"/>
</dbReference>
<evidence type="ECO:0000256" key="2">
    <source>
        <dbReference type="SAM" id="SignalP"/>
    </source>
</evidence>
<gene>
    <name evidence="3" type="ORF">DPMN_165826</name>
</gene>
<evidence type="ECO:0000256" key="1">
    <source>
        <dbReference type="SAM" id="MobiDB-lite"/>
    </source>
</evidence>
<dbReference type="AlphaFoldDB" id="A0A9D4IWT5"/>
<organism evidence="3 4">
    <name type="scientific">Dreissena polymorpha</name>
    <name type="common">Zebra mussel</name>
    <name type="synonym">Mytilus polymorpha</name>
    <dbReference type="NCBI Taxonomy" id="45954"/>
    <lineage>
        <taxon>Eukaryota</taxon>
        <taxon>Metazoa</taxon>
        <taxon>Spiralia</taxon>
        <taxon>Lophotrochozoa</taxon>
        <taxon>Mollusca</taxon>
        <taxon>Bivalvia</taxon>
        <taxon>Autobranchia</taxon>
        <taxon>Heteroconchia</taxon>
        <taxon>Euheterodonta</taxon>
        <taxon>Imparidentia</taxon>
        <taxon>Neoheterodontei</taxon>
        <taxon>Myida</taxon>
        <taxon>Dreissenoidea</taxon>
        <taxon>Dreissenidae</taxon>
        <taxon>Dreissena</taxon>
    </lineage>
</organism>
<sequence>MANILLVVISIGTIAHAAVAAPLGDFTEDTFAQLIVDGRPVIDLESREESLASIEDLEAFRSRLRGLESIDSLREPIDKLQSMNEYSTPLKRFMCNTHSFAPGCRGKRSQTRSGHNLIRSGLNIGSSAHRQFDINNQPKRFMCNTHSSAPGCRGKRSQTRSGHNLNRSGLNIGSSAQRQFDINNQPVSFRTVLKPFLCPLWGCGKIDQGERSVDSGESQYNSHEVIDAQPVEMYPTASKQYKHGSGAENLDRSDPHISNLVVGLCNNNSFECMWNMRA</sequence>
<evidence type="ECO:0000313" key="4">
    <source>
        <dbReference type="Proteomes" id="UP000828390"/>
    </source>
</evidence>
<keyword evidence="4" id="KW-1185">Reference proteome</keyword>
<name>A0A9D4IWT5_DREPO</name>
<reference evidence="3" key="2">
    <citation type="submission" date="2020-11" db="EMBL/GenBank/DDBJ databases">
        <authorList>
            <person name="McCartney M.A."/>
            <person name="Auch B."/>
            <person name="Kono T."/>
            <person name="Mallez S."/>
            <person name="Becker A."/>
            <person name="Gohl D.M."/>
            <person name="Silverstein K.A.T."/>
            <person name="Koren S."/>
            <person name="Bechman K.B."/>
            <person name="Herman A."/>
            <person name="Abrahante J.E."/>
            <person name="Garbe J."/>
        </authorList>
    </citation>
    <scope>NUCLEOTIDE SEQUENCE</scope>
    <source>
        <strain evidence="3">Duluth1</strain>
        <tissue evidence="3">Whole animal</tissue>
    </source>
</reference>
<feature type="region of interest" description="Disordered" evidence="1">
    <location>
        <begin position="146"/>
        <end position="166"/>
    </location>
</feature>
<dbReference type="EMBL" id="JAIWYP010000008">
    <property type="protein sequence ID" value="KAH3787699.1"/>
    <property type="molecule type" value="Genomic_DNA"/>
</dbReference>
<protein>
    <submittedName>
        <fullName evidence="3">Uncharacterized protein</fullName>
    </submittedName>
</protein>
<keyword evidence="2" id="KW-0732">Signal</keyword>
<evidence type="ECO:0000313" key="3">
    <source>
        <dbReference type="EMBL" id="KAH3787699.1"/>
    </source>
</evidence>